<dbReference type="InterPro" id="IPR001766">
    <property type="entry name" value="Fork_head_dom"/>
</dbReference>
<feature type="compositionally biased region" description="Basic and acidic residues" evidence="4">
    <location>
        <begin position="13"/>
        <end position="25"/>
    </location>
</feature>
<sequence>MSATIASLPASHNHKDGDAVHKSGVSERSSLQPSPMAPADGWSSASSEEPELSTESQKEGPICAYAKLEFPGFSYYVQTLEVTIGRRPGQLSNGTTGAPFPMSHVSYNHRDVDVDLGPLKSISRLHARIFYSAQPLHTRNPTSFSPMGSTSATSNHASGSGQSPYPGQDEQPEGRFFLEVLGRNGAFVDDVWVRTNGIAPLDRRTKIQIAERVFYFVLPPPIHFDEKESDLSDASAEAANTADEETGSSSSELSDIDMEATPLAKTSPMNDAVSKYALKARSKVASPARKHPTKRPPQDSAQGESISKRRRPADAPSAPLPVGTPIGIEALKPPRGKTIAKDHGKGKEKAKGRANSKENDAEDSLSLVPSSDPLQVKGKNKAKGSTEEPIEIFDEDPEEVSSQGAKAINNTSNVPPLNPSDSISALIAAATNQSTNAAMLDASEYEKPELSNLELISNALRSETATRNGGKLTLQEVYEWLQQTYPWFAKNGRKTGRDWQSSIRHTIGTSREFVKIPRRSDEHGKGIFYTLSTSEVAKAHETSRSSLTQPSVSEKSTSTPSSAFSQPTPPLSQPPPSSQSSANAGDVKPSGNSQQSLPRIPLVVGIPPGAKETAQPSRQKNLPGSIESLLDTPPIAHHQGKLYLSPKVFGHLTSEQLRSIESLGAQQALQVLQTYLVSHLKERLKKPANKVEGRTSPHPDPTSASVERHAFEAISGKTEDSLKSSSSTQQLPTSESKTPIIRGDNVYDQRLEAPQVPNIPTLSATSPTLPTTQTPILSRNSAADSASKQGANASSAPSSSAGSLREVPAHAPIKPINSAPRSPVVPRQPTIPSNTTSASSESSSDPLAALSALAAHPEAAGLMALLQKQQSGANGGTVKLTPGQLELLQLANRLAMQKKKKATASSASTTNPTNTNNTMSSSNPNSTKSAGP</sequence>
<dbReference type="GO" id="GO:0043565">
    <property type="term" value="F:sequence-specific DNA binding"/>
    <property type="evidence" value="ECO:0007669"/>
    <property type="project" value="InterPro"/>
</dbReference>
<evidence type="ECO:0000256" key="4">
    <source>
        <dbReference type="SAM" id="MobiDB-lite"/>
    </source>
</evidence>
<feature type="region of interest" description="Disordered" evidence="4">
    <location>
        <begin position="540"/>
        <end position="625"/>
    </location>
</feature>
<dbReference type="InterPro" id="IPR045178">
    <property type="entry name" value="Fhl1/FHA1"/>
</dbReference>
<feature type="compositionally biased region" description="Low complexity" evidence="4">
    <location>
        <begin position="550"/>
        <end position="566"/>
    </location>
</feature>
<dbReference type="SUPFAM" id="SSF49879">
    <property type="entry name" value="SMAD/FHA domain"/>
    <property type="match status" value="1"/>
</dbReference>
<feature type="domain" description="FHA" evidence="5">
    <location>
        <begin position="82"/>
        <end position="193"/>
    </location>
</feature>
<feature type="region of interest" description="Disordered" evidence="4">
    <location>
        <begin position="1"/>
        <end position="58"/>
    </location>
</feature>
<dbReference type="SUPFAM" id="SSF46785">
    <property type="entry name" value="Winged helix' DNA-binding domain"/>
    <property type="match status" value="1"/>
</dbReference>
<feature type="compositionally biased region" description="Low complexity" evidence="4">
    <location>
        <begin position="364"/>
        <end position="374"/>
    </location>
</feature>
<dbReference type="GO" id="GO:0003700">
    <property type="term" value="F:DNA-binding transcription factor activity"/>
    <property type="evidence" value="ECO:0007669"/>
    <property type="project" value="InterPro"/>
</dbReference>
<organism evidence="7 8">
    <name type="scientific">Malassezia psittaci</name>
    <dbReference type="NCBI Taxonomy" id="1821823"/>
    <lineage>
        <taxon>Eukaryota</taxon>
        <taxon>Fungi</taxon>
        <taxon>Dikarya</taxon>
        <taxon>Basidiomycota</taxon>
        <taxon>Ustilaginomycotina</taxon>
        <taxon>Malasseziomycetes</taxon>
        <taxon>Malasseziales</taxon>
        <taxon>Malasseziaceae</taxon>
        <taxon>Malassezia</taxon>
    </lineage>
</organism>
<evidence type="ECO:0000313" key="7">
    <source>
        <dbReference type="EMBL" id="WFD41517.1"/>
    </source>
</evidence>
<evidence type="ECO:0000313" key="8">
    <source>
        <dbReference type="Proteomes" id="UP001214628"/>
    </source>
</evidence>
<keyword evidence="8" id="KW-1185">Reference proteome</keyword>
<feature type="compositionally biased region" description="Basic and acidic residues" evidence="4">
    <location>
        <begin position="339"/>
        <end position="359"/>
    </location>
</feature>
<dbReference type="PANTHER" id="PTHR21712:SF29">
    <property type="entry name" value="PRE-RRNA-PROCESSING PROTEIN FHL1"/>
    <property type="match status" value="1"/>
</dbReference>
<feature type="compositionally biased region" description="Low complexity" evidence="4">
    <location>
        <begin position="760"/>
        <end position="778"/>
    </location>
</feature>
<dbReference type="Gene3D" id="1.10.10.10">
    <property type="entry name" value="Winged helix-like DNA-binding domain superfamily/Winged helix DNA-binding domain"/>
    <property type="match status" value="1"/>
</dbReference>
<feature type="compositionally biased region" description="Low complexity" evidence="4">
    <location>
        <begin position="791"/>
        <end position="803"/>
    </location>
</feature>
<feature type="region of interest" description="Disordered" evidence="4">
    <location>
        <begin position="686"/>
        <end position="742"/>
    </location>
</feature>
<protein>
    <submittedName>
        <fullName evidence="7">Pre-rRNA-processing protein fhl1</fullName>
    </submittedName>
</protein>
<proteinExistence type="predicted"/>
<feature type="compositionally biased region" description="Acidic residues" evidence="4">
    <location>
        <begin position="388"/>
        <end position="399"/>
    </location>
</feature>
<name>A0AAF0JC42_9BASI</name>
<evidence type="ECO:0000256" key="1">
    <source>
        <dbReference type="ARBA" id="ARBA00023125"/>
    </source>
</evidence>
<feature type="DNA-binding region" description="Fork-head" evidence="3">
    <location>
        <begin position="447"/>
        <end position="534"/>
    </location>
</feature>
<feature type="compositionally biased region" description="Polar residues" evidence="4">
    <location>
        <begin position="140"/>
        <end position="165"/>
    </location>
</feature>
<dbReference type="CDD" id="cd00059">
    <property type="entry name" value="FH_FOX"/>
    <property type="match status" value="1"/>
</dbReference>
<reference evidence="7" key="1">
    <citation type="submission" date="2023-02" db="EMBL/GenBank/DDBJ databases">
        <title>Mating type loci evolution in Malassezia.</title>
        <authorList>
            <person name="Coelho M.A."/>
        </authorList>
    </citation>
    <scope>NUCLEOTIDE SEQUENCE</scope>
    <source>
        <strain evidence="7">CBS 14136</strain>
    </source>
</reference>
<dbReference type="EMBL" id="CP118375">
    <property type="protein sequence ID" value="WFD41517.1"/>
    <property type="molecule type" value="Genomic_DNA"/>
</dbReference>
<dbReference type="Proteomes" id="UP001214628">
    <property type="component" value="Chromosome 1"/>
</dbReference>
<accession>A0AAF0JC42</accession>
<dbReference type="GO" id="GO:0060962">
    <property type="term" value="P:regulation of ribosomal protein gene transcription by RNA polymerase II"/>
    <property type="evidence" value="ECO:0007669"/>
    <property type="project" value="InterPro"/>
</dbReference>
<dbReference type="PROSITE" id="PS50006">
    <property type="entry name" value="FHA_DOMAIN"/>
    <property type="match status" value="1"/>
</dbReference>
<feature type="compositionally biased region" description="Basic and acidic residues" evidence="4">
    <location>
        <begin position="706"/>
        <end position="722"/>
    </location>
</feature>
<feature type="compositionally biased region" description="Polar residues" evidence="4">
    <location>
        <begin position="779"/>
        <end position="790"/>
    </location>
</feature>
<feature type="compositionally biased region" description="Polar residues" evidence="4">
    <location>
        <begin position="723"/>
        <end position="737"/>
    </location>
</feature>
<evidence type="ECO:0000256" key="3">
    <source>
        <dbReference type="PROSITE-ProRule" id="PRU00089"/>
    </source>
</evidence>
<dbReference type="Pfam" id="PF00250">
    <property type="entry name" value="Forkhead"/>
    <property type="match status" value="1"/>
</dbReference>
<dbReference type="PANTHER" id="PTHR21712">
    <property type="entry name" value="PRE-RRNA-PROCESSING PROTEIN FHL1"/>
    <property type="match status" value="1"/>
</dbReference>
<dbReference type="InterPro" id="IPR008984">
    <property type="entry name" value="SMAD_FHA_dom_sf"/>
</dbReference>
<evidence type="ECO:0000259" key="5">
    <source>
        <dbReference type="PROSITE" id="PS50006"/>
    </source>
</evidence>
<feature type="region of interest" description="Disordered" evidence="4">
    <location>
        <begin position="227"/>
        <end position="255"/>
    </location>
</feature>
<dbReference type="PROSITE" id="PS50039">
    <property type="entry name" value="FORK_HEAD_3"/>
    <property type="match status" value="1"/>
</dbReference>
<feature type="compositionally biased region" description="Basic residues" evidence="4">
    <location>
        <begin position="280"/>
        <end position="294"/>
    </location>
</feature>
<feature type="domain" description="Fork-head" evidence="6">
    <location>
        <begin position="447"/>
        <end position="534"/>
    </location>
</feature>
<feature type="region of interest" description="Disordered" evidence="4">
    <location>
        <begin position="757"/>
        <end position="845"/>
    </location>
</feature>
<feature type="compositionally biased region" description="Pro residues" evidence="4">
    <location>
        <begin position="567"/>
        <end position="577"/>
    </location>
</feature>
<dbReference type="CDD" id="cd22701">
    <property type="entry name" value="FHA_FKH1-like"/>
    <property type="match status" value="1"/>
</dbReference>
<feature type="region of interest" description="Disordered" evidence="4">
    <location>
        <begin position="140"/>
        <end position="172"/>
    </location>
</feature>
<feature type="region of interest" description="Disordered" evidence="4">
    <location>
        <begin position="896"/>
        <end position="932"/>
    </location>
</feature>
<dbReference type="InterPro" id="IPR036388">
    <property type="entry name" value="WH-like_DNA-bd_sf"/>
</dbReference>
<keyword evidence="1 3" id="KW-0238">DNA-binding</keyword>
<dbReference type="InterPro" id="IPR000253">
    <property type="entry name" value="FHA_dom"/>
</dbReference>
<dbReference type="Gene3D" id="2.60.200.20">
    <property type="match status" value="1"/>
</dbReference>
<dbReference type="SMART" id="SM00339">
    <property type="entry name" value="FH"/>
    <property type="match status" value="1"/>
</dbReference>
<keyword evidence="2 3" id="KW-0539">Nucleus</keyword>
<dbReference type="PROSITE" id="PS00658">
    <property type="entry name" value="FORK_HEAD_2"/>
    <property type="match status" value="1"/>
</dbReference>
<dbReference type="InterPro" id="IPR036390">
    <property type="entry name" value="WH_DNA-bd_sf"/>
</dbReference>
<dbReference type="InterPro" id="IPR030456">
    <property type="entry name" value="TF_fork_head_CS_2"/>
</dbReference>
<feature type="compositionally biased region" description="Low complexity" evidence="4">
    <location>
        <begin position="903"/>
        <end position="932"/>
    </location>
</feature>
<dbReference type="GO" id="GO:0005634">
    <property type="term" value="C:nucleus"/>
    <property type="evidence" value="ECO:0007669"/>
    <property type="project" value="UniProtKB-SubCell"/>
</dbReference>
<comment type="subcellular location">
    <subcellularLocation>
        <location evidence="3">Nucleus</location>
    </subcellularLocation>
</comment>
<feature type="region of interest" description="Disordered" evidence="4">
    <location>
        <begin position="280"/>
        <end position="400"/>
    </location>
</feature>
<evidence type="ECO:0000259" key="6">
    <source>
        <dbReference type="PROSITE" id="PS50039"/>
    </source>
</evidence>
<gene>
    <name evidence="7" type="primary">FHL1</name>
    <name evidence="7" type="ORF">MPSI1_000147</name>
</gene>
<dbReference type="AlphaFoldDB" id="A0AAF0JC42"/>
<evidence type="ECO:0000256" key="2">
    <source>
        <dbReference type="ARBA" id="ARBA00023242"/>
    </source>
</evidence>